<comment type="caution">
    <text evidence="1">The sequence shown here is derived from an EMBL/GenBank/DDBJ whole genome shotgun (WGS) entry which is preliminary data.</text>
</comment>
<evidence type="ECO:0000313" key="1">
    <source>
        <dbReference type="EMBL" id="MBV6340228.1"/>
    </source>
</evidence>
<name>A0ABS6RUC4_9BACT</name>
<keyword evidence="2" id="KW-1185">Reference proteome</keyword>
<reference evidence="1 2" key="1">
    <citation type="journal article" date="2020" name="J Geophys Res Biogeosci">
        <title>Magnetotaxis as an Adaptation to Enable Bacterial Shuttling of Microbial Sulfur and Sulfur Cycling Across Aquatic Oxic#Anoxic Interfaces.</title>
        <authorList>
            <person name="Li J."/>
            <person name="Liu P."/>
            <person name="Wang J."/>
            <person name="Roberts A.P."/>
            <person name="Pan Y."/>
        </authorList>
    </citation>
    <scope>NUCLEOTIDE SEQUENCE [LARGE SCALE GENOMIC DNA]</scope>
    <source>
        <strain evidence="1 2">MYR-1_YQ</strain>
    </source>
</reference>
<dbReference type="EMBL" id="JABXWD010000013">
    <property type="protein sequence ID" value="MBV6340228.1"/>
    <property type="molecule type" value="Genomic_DNA"/>
</dbReference>
<dbReference type="Proteomes" id="UP001196980">
    <property type="component" value="Unassembled WGS sequence"/>
</dbReference>
<evidence type="ECO:0000313" key="2">
    <source>
        <dbReference type="Proteomes" id="UP001196980"/>
    </source>
</evidence>
<sequence>MTNSEVNLTKHRVYTFTVVVEPDEDRWFAYCPALHKQGAATWGYTRQEAISNIKKVVKMVIGTLTEDNEPIP</sequence>
<gene>
    <name evidence="1" type="ORF">HWQ67_01390</name>
</gene>
<accession>A0ABS6RUC4</accession>
<dbReference type="RefSeq" id="WP_218250851.1">
    <property type="nucleotide sequence ID" value="NZ_JABXWD010000013.1"/>
</dbReference>
<protein>
    <submittedName>
        <fullName evidence="1">Type II toxin-antitoxin system HicB family antitoxin</fullName>
    </submittedName>
</protein>
<proteinExistence type="predicted"/>
<organism evidence="1 2">
    <name type="scientific">Candidatus Magnetobacterium casense</name>
    <dbReference type="NCBI Taxonomy" id="1455061"/>
    <lineage>
        <taxon>Bacteria</taxon>
        <taxon>Pseudomonadati</taxon>
        <taxon>Nitrospirota</taxon>
        <taxon>Thermodesulfovibrionia</taxon>
        <taxon>Thermodesulfovibrionales</taxon>
        <taxon>Candidatus Magnetobacteriaceae</taxon>
        <taxon>Candidatus Magnetobacterium</taxon>
    </lineage>
</organism>